<sequence>MEMLSCHLNRSSKVPLYEQLYNFIKSEIIEGRIEYGAKLPSKRKLSEFLRISQNTVETAYDQLLAEGYVESIPRKGYFVLAYEELEYVQQNEIKVGEKEVDEGKLMYHFHPSWIDTENFPFKKWRKYAKNMIDENYHSLLLLGDMQGELELRQEIAQYLYHARGVQCTPEQVIIGAGSEILLQQLILLFKKDTIYGVEDPGYHIISKLLKNNEKEVYPLRVDGDGIKVKQIEDTDIDIVYVTPSHHFPYGSVLSINRRMQLLKWARESENRYIIEDDYDSEFRYSGKAIPSLQSMDQAGKVIYLGSFSKSLIPSLRISYMVLPKKLWKRYKEELSFYQCTVSRIDQHILTEFMKEGDFERHLNRMRKIYRRKLDKTLELIKPFKEIQVIGEQSGLHIVLVIKNGMREEELVERARESKITIYPLSYYFLEKWDKNPPMIILGFAGIPEDELEKAIHLLFNSWGLEMGK</sequence>
<comment type="caution">
    <text evidence="9">The sequence shown here is derived from an EMBL/GenBank/DDBJ whole genome shotgun (WGS) entry which is preliminary data.</text>
</comment>
<keyword evidence="4" id="KW-0663">Pyridoxal phosphate</keyword>
<keyword evidence="10" id="KW-1185">Reference proteome</keyword>
<dbReference type="CDD" id="cd07377">
    <property type="entry name" value="WHTH_GntR"/>
    <property type="match status" value="1"/>
</dbReference>
<keyword evidence="3" id="KW-0808">Transferase</keyword>
<evidence type="ECO:0000313" key="10">
    <source>
        <dbReference type="Proteomes" id="UP000037854"/>
    </source>
</evidence>
<evidence type="ECO:0000256" key="6">
    <source>
        <dbReference type="ARBA" id="ARBA00023125"/>
    </source>
</evidence>
<dbReference type="Gene3D" id="3.40.640.10">
    <property type="entry name" value="Type I PLP-dependent aspartate aminotransferase-like (Major domain)"/>
    <property type="match status" value="1"/>
</dbReference>
<evidence type="ECO:0000313" key="9">
    <source>
        <dbReference type="EMBL" id="KPH75170.1"/>
    </source>
</evidence>
<dbReference type="InterPro" id="IPR036390">
    <property type="entry name" value="WH_DNA-bd_sf"/>
</dbReference>
<comment type="similarity">
    <text evidence="2">In the C-terminal section; belongs to the class-I pyridoxal-phosphate-dependent aminotransferase family.</text>
</comment>
<dbReference type="SUPFAM" id="SSF53383">
    <property type="entry name" value="PLP-dependent transferases"/>
    <property type="match status" value="1"/>
</dbReference>
<dbReference type="InterPro" id="IPR000524">
    <property type="entry name" value="Tscrpt_reg_HTH_GntR"/>
</dbReference>
<comment type="cofactor">
    <cofactor evidence="1">
        <name>pyridoxal 5'-phosphate</name>
        <dbReference type="ChEBI" id="CHEBI:597326"/>
    </cofactor>
</comment>
<reference evidence="9 10" key="1">
    <citation type="submission" date="2015-07" db="EMBL/GenBank/DDBJ databases">
        <title>High-quality draft genome sequence of Oceanobacillus caeni HM6, a bacillus isolated from a human feces.</title>
        <authorList>
            <person name="Kumar J."/>
            <person name="Verma M.K."/>
            <person name="Pandey R."/>
            <person name="Bhambi M."/>
            <person name="Chauhan N."/>
        </authorList>
    </citation>
    <scope>NUCLEOTIDE SEQUENCE [LARGE SCALE GENOMIC DNA]</scope>
    <source>
        <strain evidence="9 10">HM6</strain>
    </source>
</reference>
<dbReference type="PANTHER" id="PTHR46577">
    <property type="entry name" value="HTH-TYPE TRANSCRIPTIONAL REGULATORY PROTEIN GABR"/>
    <property type="match status" value="1"/>
</dbReference>
<keyword evidence="7" id="KW-0804">Transcription</keyword>
<keyword evidence="5" id="KW-0805">Transcription regulation</keyword>
<dbReference type="InterPro" id="IPR004839">
    <property type="entry name" value="Aminotransferase_I/II_large"/>
</dbReference>
<evidence type="ECO:0000256" key="2">
    <source>
        <dbReference type="ARBA" id="ARBA00005384"/>
    </source>
</evidence>
<name>A0ABR5MJ66_9BACI</name>
<evidence type="ECO:0000256" key="4">
    <source>
        <dbReference type="ARBA" id="ARBA00022898"/>
    </source>
</evidence>
<dbReference type="Proteomes" id="UP000037854">
    <property type="component" value="Unassembled WGS sequence"/>
</dbReference>
<dbReference type="Pfam" id="PF00155">
    <property type="entry name" value="Aminotran_1_2"/>
    <property type="match status" value="1"/>
</dbReference>
<keyword evidence="3" id="KW-0032">Aminotransferase</keyword>
<dbReference type="SMART" id="SM00345">
    <property type="entry name" value="HTH_GNTR"/>
    <property type="match status" value="1"/>
</dbReference>
<dbReference type="EMBL" id="LGTK01000026">
    <property type="protein sequence ID" value="KPH75170.1"/>
    <property type="molecule type" value="Genomic_DNA"/>
</dbReference>
<evidence type="ECO:0000256" key="7">
    <source>
        <dbReference type="ARBA" id="ARBA00023163"/>
    </source>
</evidence>
<evidence type="ECO:0000256" key="1">
    <source>
        <dbReference type="ARBA" id="ARBA00001933"/>
    </source>
</evidence>
<protein>
    <submittedName>
        <fullName evidence="9">GntR family transcriptional regulator</fullName>
    </submittedName>
</protein>
<evidence type="ECO:0000256" key="3">
    <source>
        <dbReference type="ARBA" id="ARBA00022576"/>
    </source>
</evidence>
<proteinExistence type="inferred from homology"/>
<evidence type="ECO:0000259" key="8">
    <source>
        <dbReference type="PROSITE" id="PS50949"/>
    </source>
</evidence>
<evidence type="ECO:0000256" key="5">
    <source>
        <dbReference type="ARBA" id="ARBA00023015"/>
    </source>
</evidence>
<dbReference type="PROSITE" id="PS50949">
    <property type="entry name" value="HTH_GNTR"/>
    <property type="match status" value="1"/>
</dbReference>
<dbReference type="SUPFAM" id="SSF46785">
    <property type="entry name" value="Winged helix' DNA-binding domain"/>
    <property type="match status" value="1"/>
</dbReference>
<keyword evidence="6" id="KW-0238">DNA-binding</keyword>
<accession>A0ABR5MJ66</accession>
<feature type="domain" description="HTH gntR-type" evidence="8">
    <location>
        <begin position="14"/>
        <end position="82"/>
    </location>
</feature>
<dbReference type="PANTHER" id="PTHR46577:SF1">
    <property type="entry name" value="HTH-TYPE TRANSCRIPTIONAL REGULATORY PROTEIN GABR"/>
    <property type="match status" value="1"/>
</dbReference>
<dbReference type="Pfam" id="PF00392">
    <property type="entry name" value="GntR"/>
    <property type="match status" value="1"/>
</dbReference>
<dbReference type="CDD" id="cd00609">
    <property type="entry name" value="AAT_like"/>
    <property type="match status" value="1"/>
</dbReference>
<dbReference type="Gene3D" id="1.10.10.10">
    <property type="entry name" value="Winged helix-like DNA-binding domain superfamily/Winged helix DNA-binding domain"/>
    <property type="match status" value="1"/>
</dbReference>
<dbReference type="InterPro" id="IPR051446">
    <property type="entry name" value="HTH_trans_reg/aminotransferase"/>
</dbReference>
<gene>
    <name evidence="9" type="ORF">AFL42_09210</name>
</gene>
<dbReference type="InterPro" id="IPR036388">
    <property type="entry name" value="WH-like_DNA-bd_sf"/>
</dbReference>
<dbReference type="InterPro" id="IPR015421">
    <property type="entry name" value="PyrdxlP-dep_Trfase_major"/>
</dbReference>
<dbReference type="InterPro" id="IPR015424">
    <property type="entry name" value="PyrdxlP-dep_Trfase"/>
</dbReference>
<organism evidence="9 10">
    <name type="scientific">Oceanobacillus caeni</name>
    <dbReference type="NCBI Taxonomy" id="405946"/>
    <lineage>
        <taxon>Bacteria</taxon>
        <taxon>Bacillati</taxon>
        <taxon>Bacillota</taxon>
        <taxon>Bacilli</taxon>
        <taxon>Bacillales</taxon>
        <taxon>Bacillaceae</taxon>
        <taxon>Oceanobacillus</taxon>
    </lineage>
</organism>
<dbReference type="RefSeq" id="WP_060668454.1">
    <property type="nucleotide sequence ID" value="NZ_LGTK01000026.1"/>
</dbReference>